<feature type="compositionally biased region" description="Low complexity" evidence="20">
    <location>
        <begin position="108"/>
        <end position="119"/>
    </location>
</feature>
<dbReference type="PROSITE" id="PS00518">
    <property type="entry name" value="ZF_RING_1"/>
    <property type="match status" value="1"/>
</dbReference>
<keyword evidence="7 19" id="KW-0479">Metal-binding</keyword>
<keyword evidence="12 19" id="KW-0862">Zinc</keyword>
<dbReference type="PDBsum" id="6B40"/>
<evidence type="ECO:0000256" key="2">
    <source>
        <dbReference type="ARBA" id="ARBA00001946"/>
    </source>
</evidence>
<dbReference type="Pfam" id="PF12940">
    <property type="entry name" value="RAG1"/>
    <property type="match status" value="1"/>
</dbReference>
<reference evidence="23" key="2">
    <citation type="journal article" date="2019" name="Nature">
        <title>Transposon molecular domestication and the evolution of the RAG recombinase.</title>
        <authorList>
            <person name="Zhang Y."/>
            <person name="Cheng T.C."/>
            <person name="Huang G."/>
            <person name="Lu Q."/>
            <person name="Surleac M.D."/>
            <person name="Mandell J.D."/>
            <person name="Pontarotti P."/>
            <person name="Petrescu A.J."/>
            <person name="Xu A."/>
            <person name="Xiong Y."/>
            <person name="Schatz D.G."/>
        </authorList>
    </citation>
    <scope>STRUCTURE BY ELECTRON MICROSCOPY (4.30 ANGSTROMS) OF 468-1106 IN COMPLEX WITH CA(2+) AND ZN(2+)</scope>
</reference>
<keyword evidence="16 19" id="KW-0539">Nucleus</keyword>
<comment type="similarity">
    <text evidence="19">Belongs to the RAG1 family.</text>
</comment>
<dbReference type="PDB" id="6B40">
    <property type="method" value="EM"/>
    <property type="resolution" value="4.30 A"/>
    <property type="chains" value="A/E=468-1106"/>
</dbReference>
<feature type="compositionally biased region" description="Polar residues" evidence="20">
    <location>
        <begin position="124"/>
        <end position="178"/>
    </location>
</feature>
<evidence type="ECO:0000256" key="16">
    <source>
        <dbReference type="ARBA" id="ARBA00023242"/>
    </source>
</evidence>
<evidence type="ECO:0000256" key="13">
    <source>
        <dbReference type="ARBA" id="ARBA00022853"/>
    </source>
</evidence>
<dbReference type="Gene3D" id="3.30.40.10">
    <property type="entry name" value="Zinc/RING finger domain, C3HC4 (zinc finger)"/>
    <property type="match status" value="1"/>
</dbReference>
<comment type="catalytic activity">
    <reaction evidence="1 19">
        <text>S-ubiquitinyl-[E2 ubiquitin-conjugating enzyme]-L-cysteine + [acceptor protein]-L-lysine = [E2 ubiquitin-conjugating enzyme]-L-cysteine + N(6)-ubiquitinyl-[acceptor protein]-L-lysine.</text>
        <dbReference type="EC" id="2.3.2.27"/>
    </reaction>
</comment>
<feature type="binding site" evidence="23">
    <location>
        <position position="830"/>
    </location>
    <ligand>
        <name>Zn(2+)</name>
        <dbReference type="ChEBI" id="CHEBI:29105"/>
    </ligand>
</feature>
<gene>
    <name evidence="22" type="primary">RAG1L</name>
</gene>
<keyword evidence="17 19" id="KW-0511">Multifunctional enzyme</keyword>
<evidence type="ECO:0000256" key="1">
    <source>
        <dbReference type="ARBA" id="ARBA00000900"/>
    </source>
</evidence>
<proteinExistence type="evidence at protein level"/>
<keyword evidence="11 19" id="KW-0378">Hydrolase</keyword>
<feature type="region of interest" description="Disordered" evidence="20">
    <location>
        <begin position="96"/>
        <end position="325"/>
    </location>
</feature>
<reference evidence="22" key="1">
    <citation type="journal article" date="2016" name="Cell">
        <title>Discovery of an Active RAG Transposon Illuminates the Origins of V(D)J Recombination.</title>
        <authorList>
            <person name="Huang S."/>
            <person name="Tao X."/>
            <person name="Yuan S."/>
            <person name="Zhang Y."/>
            <person name="Li P."/>
            <person name="Beilinson H.A."/>
            <person name="Zhang Y."/>
            <person name="Yu W."/>
            <person name="Pontarotti P."/>
            <person name="Escriva H."/>
            <person name="Le Petillon Y."/>
            <person name="Liu X."/>
            <person name="Chen S."/>
            <person name="Schatz D.G."/>
            <person name="Xu A."/>
        </authorList>
    </citation>
    <scope>NUCLEOTIDE SEQUENCE</scope>
</reference>
<keyword evidence="8 19" id="KW-0255">Endonuclease</keyword>
<feature type="compositionally biased region" description="Polar residues" evidence="20">
    <location>
        <begin position="185"/>
        <end position="214"/>
    </location>
</feature>
<evidence type="ECO:0000256" key="3">
    <source>
        <dbReference type="ARBA" id="ARBA00012483"/>
    </source>
</evidence>
<dbReference type="GO" id="GO:0008270">
    <property type="term" value="F:zinc ion binding"/>
    <property type="evidence" value="ECO:0007669"/>
    <property type="project" value="UniProtKB-UniRule"/>
</dbReference>
<evidence type="ECO:0000256" key="17">
    <source>
        <dbReference type="ARBA" id="ARBA00023268"/>
    </source>
</evidence>
<dbReference type="EC" id="3.1.-.-" evidence="19"/>
<dbReference type="InterPro" id="IPR023336">
    <property type="entry name" value="RAG_nonamer-bd_dom"/>
</dbReference>
<keyword evidence="13 19" id="KW-0156">Chromatin regulator</keyword>
<keyword evidence="5 19" id="KW-0808">Transferase</keyword>
<dbReference type="Pfam" id="PF26025">
    <property type="entry name" value="RAG1_pre-RNase_H"/>
    <property type="match status" value="1"/>
</dbReference>
<accession>A0A185KID9</accession>
<dbReference type="EMBL" id="KJ748699">
    <property type="protein sequence ID" value="AJO68011.1"/>
    <property type="molecule type" value="Genomic_DNA"/>
</dbReference>
<dbReference type="InterPro" id="IPR058557">
    <property type="entry name" value="RAG1_C"/>
</dbReference>
<sequence>MFFTSSHALQVSQMEEHKEYLKTVCRVCKLKLVKGWNAKVLKFADVIRQTFDVDVSQDSPDVHPQFVCNKCRLKLQRKSKAGTGIASMAIFQPHTTGDCHCKRRRGRPTSSNTTSQPPSADVGATTSQHPTADVRATTSQPPTADVRATTSQPPTADVRATTSQPPTADVRATTSQPPTADVRDTTSQPPTADVRATTSQPPTADVRATTSQPPTADVRDTTSQPPSADVRATTSQPPTADVRATTSQPPTADVRATTSQPPSNDVRATTSQPPTADVRATTSQPPTADVRATTSQPPTADVRATTSQPPTADVRATTSQPGQNYGMTYKRKLFDESSEVESGAATETATEFDSMEVGRFVDEAVAFTFLCAVCHGVPCKSPVISNCQHIYCGNCIDFWLKRAGVCPSCRGAMTLDEDVNPLTGHLLNVYDTLKVRCKYYANGCEVIEPLQHVGQHEVGCVKTRPTPESLQRKRLCKARLYDVTRHHVKHKRLKPLIEHIDEYCNEKDENKGDVLFFLLRSHLYDTGNRSMAEQIDTLWHGESLSCMTPEECLGMRLDMLMTKNQYSKEYNILKERGFSTLCPPKQLDAIEKTLMPGTARYSIEGMDYSEHYFHSPVKMTGDLEVHSGETLEPDSVTMDFHEYVPDFPCPNTKGVRFPYAHAVAKTLEELEDEIVNGLKKLGRDPNDPTLVIHTICKDGADGMGDVSVHKEKSDHLLPDKALRFSFCVLRCSVMHKDTEVTIYEDPNPNSVRSNRPVLECIGDENDDGTVAVCVGPIECQRLLMKDKIMRVHMSDGTQRAHYLTFFNSMVDEKWDRAHGGLAGAGSKYLCTLCEAVRDEALEKAGSYKITRTLKKIEVTASKMKYESQEKDTFGVKGYPLLTTEPWERGIDATHTDINMGNYFKSLIVREMAQVHSWAKTANVKKQIVDAESKLDKHLKESLGLNPTLMMAGNYARELFKAEHADKLVALVDKPDRKSALVEVLAKFRQLRKVYRANWPLNDMSDEVRQYKAKAVEMANDLKTHFPYAPCTNYLHKVIEHVQELIEHPSGVGSVGALSSEGNEAGNKLFRQLRLGHARKGNTYNGLRDVLCTHWLYTSKTLRDKAAVTERSLCCGRCGGVGHNVRTCTADIESDSN</sequence>
<dbReference type="PANTHER" id="PTHR11539">
    <property type="entry name" value="VDJ RECOMBINATION ACTIVATING PROTEIN 1 RAG1"/>
    <property type="match status" value="1"/>
</dbReference>
<dbReference type="GO" id="GO:0043565">
    <property type="term" value="F:sequence-specific DNA binding"/>
    <property type="evidence" value="ECO:0007669"/>
    <property type="project" value="UniProtKB-UniRule"/>
</dbReference>
<keyword evidence="10 19" id="KW-0833">Ubl conjugation pathway</keyword>
<evidence type="ECO:0000256" key="14">
    <source>
        <dbReference type="ARBA" id="ARBA00023125"/>
    </source>
</evidence>
<evidence type="ECO:0000256" key="18">
    <source>
        <dbReference type="PROSITE-ProRule" id="PRU00175"/>
    </source>
</evidence>
<evidence type="ECO:0000256" key="9">
    <source>
        <dbReference type="ARBA" id="ARBA00022771"/>
    </source>
</evidence>
<comment type="subunit">
    <text evidence="19">Homodimer.</text>
</comment>
<dbReference type="PROSITE" id="PS50089">
    <property type="entry name" value="ZF_RING_2"/>
    <property type="match status" value="1"/>
</dbReference>
<keyword evidence="6 19" id="KW-0540">Nuclease</keyword>
<dbReference type="InterPro" id="IPR035714">
    <property type="entry name" value="RAG1_imp-bd"/>
</dbReference>
<name>A0A185KID9_BRABE</name>
<dbReference type="PANTHER" id="PTHR11539:SF0">
    <property type="entry name" value="V(D)J RECOMBINATION-ACTIVATING PROTEIN 1"/>
    <property type="match status" value="1"/>
</dbReference>
<comment type="cofactor">
    <cofactor evidence="19">
        <name>Mn(2+)</name>
        <dbReference type="ChEBI" id="CHEBI:29035"/>
    </cofactor>
    <text evidence="19">Binds 1 divalent metal cation per subunit. Mg(2+) or Mn(2+).</text>
</comment>
<dbReference type="SUPFAM" id="SSF57850">
    <property type="entry name" value="RING/U-box"/>
    <property type="match status" value="1"/>
</dbReference>
<dbReference type="GO" id="GO:0004519">
    <property type="term" value="F:endonuclease activity"/>
    <property type="evidence" value="ECO:0007669"/>
    <property type="project" value="UniProtKB-UniRule"/>
</dbReference>
<dbReference type="InterPro" id="IPR058555">
    <property type="entry name" value="RAG1_ZnC2"/>
</dbReference>
<dbReference type="InterPro" id="IPR013083">
    <property type="entry name" value="Znf_RING/FYVE/PHD"/>
</dbReference>
<evidence type="ECO:0000256" key="4">
    <source>
        <dbReference type="ARBA" id="ARBA00021277"/>
    </source>
</evidence>
<evidence type="ECO:0000256" key="7">
    <source>
        <dbReference type="ARBA" id="ARBA00022723"/>
    </source>
</evidence>
<dbReference type="Pfam" id="PF26104">
    <property type="entry name" value="RAG1_ZnH2"/>
    <property type="match status" value="1"/>
</dbReference>
<dbReference type="GO" id="GO:0061630">
    <property type="term" value="F:ubiquitin protein ligase activity"/>
    <property type="evidence" value="ECO:0007669"/>
    <property type="project" value="UniProtKB-UniRule"/>
</dbReference>
<dbReference type="GO" id="GO:0042393">
    <property type="term" value="F:histone binding"/>
    <property type="evidence" value="ECO:0007669"/>
    <property type="project" value="UniProtKB-UniRule"/>
</dbReference>
<dbReference type="SMR" id="A0A185KID9"/>
<evidence type="ECO:0000256" key="11">
    <source>
        <dbReference type="ARBA" id="ARBA00022801"/>
    </source>
</evidence>
<evidence type="ECO:0000256" key="6">
    <source>
        <dbReference type="ARBA" id="ARBA00022722"/>
    </source>
</evidence>
<evidence type="ECO:0000256" key="19">
    <source>
        <dbReference type="RuleBase" id="RU366024"/>
    </source>
</evidence>
<feature type="binding site" evidence="23">
    <location>
        <position position="833"/>
    </location>
    <ligand>
        <name>Zn(2+)</name>
        <dbReference type="ChEBI" id="CHEBI:29105"/>
    </ligand>
</feature>
<dbReference type="InterPro" id="IPR001841">
    <property type="entry name" value="Znf_RING"/>
</dbReference>
<dbReference type="GO" id="GO:0006325">
    <property type="term" value="P:chromatin organization"/>
    <property type="evidence" value="ECO:0007669"/>
    <property type="project" value="UniProtKB-KW"/>
</dbReference>
<evidence type="ECO:0000256" key="8">
    <source>
        <dbReference type="ARBA" id="ARBA00022759"/>
    </source>
</evidence>
<protein>
    <recommendedName>
        <fullName evidence="4 19">V(D)J recombination-activating protein 1</fullName>
        <ecNumber evidence="3 19">2.3.2.27</ecNumber>
        <ecNumber evidence="19">3.1.-.-</ecNumber>
    </recommendedName>
</protein>
<feature type="domain" description="RING-type" evidence="21">
    <location>
        <begin position="371"/>
        <end position="410"/>
    </location>
</feature>
<dbReference type="GO" id="GO:0016787">
    <property type="term" value="F:hydrolase activity"/>
    <property type="evidence" value="ECO:0007669"/>
    <property type="project" value="UniProtKB-KW"/>
</dbReference>
<feature type="compositionally biased region" description="Polar residues" evidence="20">
    <location>
        <begin position="221"/>
        <end position="325"/>
    </location>
</feature>
<dbReference type="GO" id="GO:0042803">
    <property type="term" value="F:protein homodimerization activity"/>
    <property type="evidence" value="ECO:0007669"/>
    <property type="project" value="UniProtKB-UniRule"/>
</dbReference>
<dbReference type="EMDB" id="EMD-7046"/>
<evidence type="ECO:0000256" key="12">
    <source>
        <dbReference type="ARBA" id="ARBA00022833"/>
    </source>
</evidence>
<dbReference type="InterPro" id="IPR058553">
    <property type="entry name" value="RAG1_pre-RNase_H"/>
</dbReference>
<feature type="binding site" evidence="23">
    <location>
        <position position="1035"/>
    </location>
    <ligand>
        <name>Zn(2+)</name>
        <dbReference type="ChEBI" id="CHEBI:29105"/>
    </ligand>
</feature>
<evidence type="ECO:0000313" key="22">
    <source>
        <dbReference type="EMBL" id="AJO68011.1"/>
    </source>
</evidence>
<dbReference type="InterPro" id="IPR058556">
    <property type="entry name" value="RAG1_ZnH2"/>
</dbReference>
<feature type="binding site" evidence="23">
    <location>
        <position position="1040"/>
    </location>
    <ligand>
        <name>Zn(2+)</name>
        <dbReference type="ChEBI" id="CHEBI:29105"/>
    </ligand>
</feature>
<organism evidence="22">
    <name type="scientific">Branchiostoma belcheri</name>
    <name type="common">Amphioxus</name>
    <dbReference type="NCBI Taxonomy" id="7741"/>
    <lineage>
        <taxon>Eukaryota</taxon>
        <taxon>Metazoa</taxon>
        <taxon>Chordata</taxon>
        <taxon>Cephalochordata</taxon>
        <taxon>Leptocardii</taxon>
        <taxon>Amphioxiformes</taxon>
        <taxon>Branchiostomatidae</taxon>
        <taxon>Branchiostoma</taxon>
    </lineage>
</organism>
<comment type="cofactor">
    <cofactor evidence="2 19">
        <name>Mg(2+)</name>
        <dbReference type="ChEBI" id="CHEBI:18420"/>
    </cofactor>
</comment>
<dbReference type="InterPro" id="IPR017907">
    <property type="entry name" value="Znf_RING_CS"/>
</dbReference>
<dbReference type="GO" id="GO:0033151">
    <property type="term" value="P:V(D)J recombination"/>
    <property type="evidence" value="ECO:0007669"/>
    <property type="project" value="UniProtKB-UniRule"/>
</dbReference>
<dbReference type="Pfam" id="PF26105">
    <property type="entry name" value="RAG1_C"/>
    <property type="match status" value="1"/>
</dbReference>
<comment type="subcellular location">
    <subcellularLocation>
        <location evidence="19">Nucleus</location>
    </subcellularLocation>
</comment>
<dbReference type="Pfam" id="PF12560">
    <property type="entry name" value="RAG1_imp_bd"/>
    <property type="match status" value="1"/>
</dbReference>
<feature type="binding site" evidence="23">
    <location>
        <position position="701"/>
    </location>
    <ligand>
        <name>Ca(2+)</name>
        <dbReference type="ChEBI" id="CHEBI:29108"/>
    </ligand>
</feature>
<keyword evidence="14 19" id="KW-0238">DNA-binding</keyword>
<dbReference type="Pfam" id="PF26100">
    <property type="entry name" value="RAG1_RNase_H"/>
    <property type="match status" value="1"/>
</dbReference>
<evidence type="ECO:0000256" key="20">
    <source>
        <dbReference type="SAM" id="MobiDB-lite"/>
    </source>
</evidence>
<dbReference type="InterPro" id="IPR024627">
    <property type="entry name" value="RAG1"/>
</dbReference>
<dbReference type="InterPro" id="IPR058554">
    <property type="entry name" value="RAG1_RNase_H"/>
</dbReference>
<keyword evidence="9 18" id="KW-0863">Zinc-finger</keyword>
<keyword evidence="23" id="KW-0002">3D-structure</keyword>
<evidence type="ECO:0000256" key="10">
    <source>
        <dbReference type="ARBA" id="ARBA00022786"/>
    </source>
</evidence>
<evidence type="ECO:0000259" key="21">
    <source>
        <dbReference type="PROSITE" id="PS50089"/>
    </source>
</evidence>
<dbReference type="AlphaFoldDB" id="A0A185KID9"/>
<dbReference type="EC" id="2.3.2.27" evidence="3 19"/>
<evidence type="ECO:0000256" key="15">
    <source>
        <dbReference type="ARBA" id="ARBA00023172"/>
    </source>
</evidence>
<dbReference type="SMART" id="SM00184">
    <property type="entry name" value="RING"/>
    <property type="match status" value="1"/>
</dbReference>
<evidence type="ECO:0007829" key="23">
    <source>
        <dbReference type="PDB" id="6B40"/>
    </source>
</evidence>
<keyword evidence="15 19" id="KW-0233">DNA recombination</keyword>
<dbReference type="GO" id="GO:0005634">
    <property type="term" value="C:nucleus"/>
    <property type="evidence" value="ECO:0007669"/>
    <property type="project" value="UniProtKB-SubCell"/>
</dbReference>
<evidence type="ECO:0000256" key="5">
    <source>
        <dbReference type="ARBA" id="ARBA00022679"/>
    </source>
</evidence>
<keyword evidence="23" id="KW-0106">Calcium</keyword>
<dbReference type="Pfam" id="PF26024">
    <property type="entry name" value="RAG1_DNA-bd"/>
    <property type="match status" value="1"/>
</dbReference>
<dbReference type="InterPro" id="IPR058552">
    <property type="entry name" value="RAG1_DNA-bd"/>
</dbReference>
<comment type="function">
    <text evidence="19">Catalytic component of the RAG complex, a multiprotein complex that mediates the DNA cleavage phase during V(D)J recombination. V(D)J recombination assembles a diverse repertoire of immunoglobulin and T-cell receptor genes in developing B and T-lymphocytes through rearrangement of different V (variable), in some cases D (diversity), and J (joining) gene segments. In the RAG complex, RAG1 mediates the DNA-binding to the conserved recombination signal sequences (RSS) and catalyzes the DNA cleavage activities by introducing a double-strand break between the RSS and the adjacent coding segment. RAG2 is not a catalytic component but is required for all known catalytic activities. DNA cleavage occurs in 2 steps: a first nick is introduced in the top strand immediately upstream of the heptamer, generating a 3'-hydroxyl group that can attack the phosphodiester bond on the opposite strand in a direct transesterification reaction, thereby creating 4 DNA ends: 2 hairpin coding ends and 2 blunt, 5'-phosphorylated ends.</text>
</comment>
<dbReference type="Pfam" id="PF26101">
    <property type="entry name" value="RAG1_ZnC2"/>
    <property type="match status" value="1"/>
</dbReference>